<proteinExistence type="predicted"/>
<reference evidence="1" key="1">
    <citation type="submission" date="2015-07" db="EMBL/GenBank/DDBJ databases">
        <title>Adaptation to a free-living lifestyle via gene acquisitions in the diplomonad Trepomonas sp. PC1.</title>
        <authorList>
            <person name="Xu F."/>
            <person name="Jerlstrom-Hultqvist J."/>
            <person name="Kolisko M."/>
            <person name="Simpson A.G.B."/>
            <person name="Roger A.J."/>
            <person name="Svard S.G."/>
            <person name="Andersson J.O."/>
        </authorList>
    </citation>
    <scope>NUCLEOTIDE SEQUENCE</scope>
    <source>
        <strain evidence="1">PC1</strain>
    </source>
</reference>
<gene>
    <name evidence="1" type="ORF">TPC1_17577</name>
</gene>
<organism evidence="1">
    <name type="scientific">Trepomonas sp. PC1</name>
    <dbReference type="NCBI Taxonomy" id="1076344"/>
    <lineage>
        <taxon>Eukaryota</taxon>
        <taxon>Metamonada</taxon>
        <taxon>Diplomonadida</taxon>
        <taxon>Hexamitidae</taxon>
        <taxon>Hexamitinae</taxon>
        <taxon>Trepomonas</taxon>
    </lineage>
</organism>
<name>A0A146K625_9EUKA</name>
<accession>A0A146K625</accession>
<protein>
    <submittedName>
        <fullName evidence="1">Uncharacterized protein</fullName>
    </submittedName>
</protein>
<sequence length="1138" mass="133151">NDLLKLLTNKDLKVGEIRPTISQIYEYLVGDQMRLNKDMLFNTLKQAFTQDKSKNIFSMDMKLVDNAGLGPIFTELARLLLNLVLLLLDYKLINNVSVEGSKEFTDTLISVIEQGQTNAMPKAASKLYSNALALIALPGHQIFSKQQNIQYSQIKYIGQLGELDENAIFQHNYSIPIYRFSRIYDSFIKEFQIKKEIYHRKGSQYINKNRQQQETFCPFGDYNKEEVDEELAKYDVSEQEQADIRSDIWMMLTKARYNDARSQQQVISKNDDNRNPAVNFANIVEKLAFLHQIYNEYNILSFHDVNRKFMLDKFNMNVVLQEIDYWTNNSLVVLNQINFESKNFVNELIKEYIKKPNESNQTVLKNSVYQLLMKQQVYQSLNKLLQISNGVVDFSYKVQSEPLAKEIVEKILLLDQSTNVYTFFSTIDILMLSQSVLFYGNVDFIQQSNYRFQKVEEFIKNIGKVSEEYQMAFVQNATDLVNDIIAKKKPQAFVQTILTEFKPNLLTPNDVINLLTLVIMKQVFVDPYLGIHPIELNPKQEKTVNLCYKSNAQLFIKECLKYINLFLEKVYDQAVFELLIEKQVLVMKYDQSQQISVPFWTVLCEIFATMTIDDDILSELCKLIQRCKQCNPQLFFGHLQQYSQIYQKFQVITVINKSLAGSILLVLKGNDAMLDSQFGINLRKMMRFDLEHIQEIQHEKFYIQKLYEFLFDCIQRNQSNELLYLVCEQQTEALMRLQLNFFSLIAGQKDTQLQIAFLQLITTYLSFSMQRTPMFENFFEELKRNQFKQMIDIFRLLHNDVAIAFYQLLIVLIERDLEHNNDMDQILAVMEIFLKTNAKQLSVANYHEFLAISLQVTHKLKQTIKSGQKIVDHFLNSCIEDLCSLSLEEGFDISLLMTMLLEIRYYNQLNGEKLFFGQNMLNYTLLQLQNFQEFAASQRFKVQQLSFQQLSVVNLLLILLQSLIEQPENDFQIIMLQNAQFVTEIQVGPENILKFLTLLKQKYLMLHERFIAKSDQMEVTIDEIAKETTQFNEVSCNAKFTAIIQNYVKNNVKKEFFGNNAQFLQICSTIFNNLMLFGEFEPQQLLGEKILMVIYLNIKQLEGQVSLTQVRRVVQLKKLNFDMYHDSVVYTALKGLVK</sequence>
<dbReference type="AlphaFoldDB" id="A0A146K625"/>
<dbReference type="EMBL" id="GDID01005647">
    <property type="protein sequence ID" value="JAP90959.1"/>
    <property type="molecule type" value="Transcribed_RNA"/>
</dbReference>
<evidence type="ECO:0000313" key="1">
    <source>
        <dbReference type="EMBL" id="JAP90959.1"/>
    </source>
</evidence>
<feature type="non-terminal residue" evidence="1">
    <location>
        <position position="1"/>
    </location>
</feature>